<name>A0AA40VC15_9HYPH</name>
<proteinExistence type="predicted"/>
<gene>
    <name evidence="2" type="ORF">HNR51_003945</name>
</gene>
<dbReference type="RefSeq" id="WP_239681424.1">
    <property type="nucleotide sequence ID" value="NZ_BPRF01000004.1"/>
</dbReference>
<protein>
    <submittedName>
        <fullName evidence="2">Uncharacterized protein</fullName>
    </submittedName>
</protein>
<feature type="compositionally biased region" description="Basic and acidic residues" evidence="1">
    <location>
        <begin position="1"/>
        <end position="23"/>
    </location>
</feature>
<evidence type="ECO:0000256" key="1">
    <source>
        <dbReference type="SAM" id="MobiDB-lite"/>
    </source>
</evidence>
<keyword evidence="3" id="KW-1185">Reference proteome</keyword>
<dbReference type="AlphaFoldDB" id="A0AA40VC15"/>
<reference evidence="2 3" key="1">
    <citation type="submission" date="2020-08" db="EMBL/GenBank/DDBJ databases">
        <title>Genomic Encyclopedia of Type Strains, Phase IV (KMG-IV): sequencing the most valuable type-strain genomes for metagenomic binning, comparative biology and taxonomic classification.</title>
        <authorList>
            <person name="Goeker M."/>
        </authorList>
    </citation>
    <scope>NUCLEOTIDE SEQUENCE [LARGE SCALE GENOMIC DNA]</scope>
    <source>
        <strain evidence="2 3">DSM 11490</strain>
    </source>
</reference>
<feature type="region of interest" description="Disordered" evidence="1">
    <location>
        <begin position="1"/>
        <end position="69"/>
    </location>
</feature>
<dbReference type="Proteomes" id="UP000543554">
    <property type="component" value="Unassembled WGS sequence"/>
</dbReference>
<organism evidence="2 3">
    <name type="scientific">Methylorubrum thiocyanatum</name>
    <dbReference type="NCBI Taxonomy" id="47958"/>
    <lineage>
        <taxon>Bacteria</taxon>
        <taxon>Pseudomonadati</taxon>
        <taxon>Pseudomonadota</taxon>
        <taxon>Alphaproteobacteria</taxon>
        <taxon>Hyphomicrobiales</taxon>
        <taxon>Methylobacteriaceae</taxon>
        <taxon>Methylorubrum</taxon>
    </lineage>
</organism>
<evidence type="ECO:0000313" key="2">
    <source>
        <dbReference type="EMBL" id="MBA8914849.1"/>
    </source>
</evidence>
<feature type="compositionally biased region" description="Basic and acidic residues" evidence="1">
    <location>
        <begin position="39"/>
        <end position="58"/>
    </location>
</feature>
<evidence type="ECO:0000313" key="3">
    <source>
        <dbReference type="Proteomes" id="UP000543554"/>
    </source>
</evidence>
<dbReference type="EMBL" id="JACJIB010000007">
    <property type="protein sequence ID" value="MBA8914849.1"/>
    <property type="molecule type" value="Genomic_DNA"/>
</dbReference>
<comment type="caution">
    <text evidence="2">The sequence shown here is derived from an EMBL/GenBank/DDBJ whole genome shotgun (WGS) entry which is preliminary data.</text>
</comment>
<sequence>MMKKPDKSEHDWSRFDAMSDKARHTAALADPDAQPLTPEDMRRMPRTSRELIRRRALDHTGPTRSTDSA</sequence>
<accession>A0AA40VC15</accession>